<comment type="similarity">
    <text evidence="2 9">Belongs to the Mediator complex subunit 6 family.</text>
</comment>
<keyword evidence="4 9" id="KW-0805">Transcription regulation</keyword>
<evidence type="ECO:0000256" key="4">
    <source>
        <dbReference type="ARBA" id="ARBA00023015"/>
    </source>
</evidence>
<feature type="compositionally biased region" description="Basic and acidic residues" evidence="10">
    <location>
        <begin position="209"/>
        <end position="239"/>
    </location>
</feature>
<name>A0A1B6DHP3_9HEMI</name>
<comment type="subunit">
    <text evidence="9">Component of the Mediator complex.</text>
</comment>
<dbReference type="GO" id="GO:0016592">
    <property type="term" value="C:mediator complex"/>
    <property type="evidence" value="ECO:0007669"/>
    <property type="project" value="InterPro"/>
</dbReference>
<evidence type="ECO:0000313" key="11">
    <source>
        <dbReference type="EMBL" id="JAS25194.1"/>
    </source>
</evidence>
<keyword evidence="7 9" id="KW-0539">Nucleus</keyword>
<reference evidence="11" key="1">
    <citation type="submission" date="2015-12" db="EMBL/GenBank/DDBJ databases">
        <title>De novo transcriptome assembly of four potential Pierce s Disease insect vectors from Arizona vineyards.</title>
        <authorList>
            <person name="Tassone E.E."/>
        </authorList>
    </citation>
    <scope>NUCLEOTIDE SEQUENCE</scope>
</reference>
<dbReference type="Gene3D" id="3.10.450.580">
    <property type="entry name" value="Mediator complex, subunit Med6"/>
    <property type="match status" value="1"/>
</dbReference>
<keyword evidence="6 9" id="KW-0804">Transcription</keyword>
<feature type="region of interest" description="Disordered" evidence="10">
    <location>
        <begin position="187"/>
        <end position="239"/>
    </location>
</feature>
<dbReference type="PANTHER" id="PTHR13104">
    <property type="entry name" value="MED-6-RELATED"/>
    <property type="match status" value="1"/>
</dbReference>
<keyword evidence="5 9" id="KW-0010">Activator</keyword>
<dbReference type="InterPro" id="IPR007018">
    <property type="entry name" value="Mediator_Med6"/>
</dbReference>
<evidence type="ECO:0000256" key="1">
    <source>
        <dbReference type="ARBA" id="ARBA00004123"/>
    </source>
</evidence>
<evidence type="ECO:0000256" key="7">
    <source>
        <dbReference type="ARBA" id="ARBA00023242"/>
    </source>
</evidence>
<dbReference type="InterPro" id="IPR038566">
    <property type="entry name" value="Mediator_Med6_sf"/>
</dbReference>
<comment type="function">
    <text evidence="9">Component of the Mediator complex, a coactivator involved in the regulated transcription of nearly all RNA polymerase II-dependent genes. Mediator functions as a bridge to convey information from gene-specific regulatory proteins to the basal RNA polymerase II transcription machinery. Mediator is recruited to promoters by direct interactions with regulatory proteins and serves as a scaffold for the assembly of a functional preinitiation complex with RNA polymerase II and the general transcription factors.</text>
</comment>
<evidence type="ECO:0000256" key="9">
    <source>
        <dbReference type="PIRNR" id="PIRNR023869"/>
    </source>
</evidence>
<evidence type="ECO:0000256" key="10">
    <source>
        <dbReference type="SAM" id="MobiDB-lite"/>
    </source>
</evidence>
<feature type="compositionally biased region" description="Pro residues" evidence="10">
    <location>
        <begin position="187"/>
        <end position="199"/>
    </location>
</feature>
<comment type="subcellular location">
    <subcellularLocation>
        <location evidence="1 9">Nucleus</location>
    </subcellularLocation>
</comment>
<evidence type="ECO:0000256" key="3">
    <source>
        <dbReference type="ARBA" id="ARBA00020634"/>
    </source>
</evidence>
<proteinExistence type="inferred from homology"/>
<dbReference type="PIRSF" id="PIRSF023869">
    <property type="entry name" value="Mediator_MED6_meta/pln"/>
    <property type="match status" value="1"/>
</dbReference>
<evidence type="ECO:0000256" key="5">
    <source>
        <dbReference type="ARBA" id="ARBA00023159"/>
    </source>
</evidence>
<dbReference type="InterPro" id="IPR016820">
    <property type="entry name" value="Mediator_Med6_met/pln"/>
</dbReference>
<dbReference type="GO" id="GO:0003712">
    <property type="term" value="F:transcription coregulator activity"/>
    <property type="evidence" value="ECO:0007669"/>
    <property type="project" value="InterPro"/>
</dbReference>
<dbReference type="AlphaFoldDB" id="A0A1B6DHP3"/>
<evidence type="ECO:0000256" key="8">
    <source>
        <dbReference type="ARBA" id="ARBA00031259"/>
    </source>
</evidence>
<evidence type="ECO:0000256" key="2">
    <source>
        <dbReference type="ARBA" id="ARBA00007526"/>
    </source>
</evidence>
<organism evidence="11">
    <name type="scientific">Clastoptera arizonana</name>
    <name type="common">Arizona spittle bug</name>
    <dbReference type="NCBI Taxonomy" id="38151"/>
    <lineage>
        <taxon>Eukaryota</taxon>
        <taxon>Metazoa</taxon>
        <taxon>Ecdysozoa</taxon>
        <taxon>Arthropoda</taxon>
        <taxon>Hexapoda</taxon>
        <taxon>Insecta</taxon>
        <taxon>Pterygota</taxon>
        <taxon>Neoptera</taxon>
        <taxon>Paraneoptera</taxon>
        <taxon>Hemiptera</taxon>
        <taxon>Auchenorrhyncha</taxon>
        <taxon>Cercopoidea</taxon>
        <taxon>Clastopteridae</taxon>
        <taxon>Clastoptera</taxon>
    </lineage>
</organism>
<accession>A0A1B6DHP3</accession>
<protein>
    <recommendedName>
        <fullName evidence="3 9">Mediator of RNA polymerase II transcription subunit 6</fullName>
    </recommendedName>
    <alternativeName>
        <fullName evidence="8 9">Mediator complex subunit 6</fullName>
    </alternativeName>
</protein>
<dbReference type="GO" id="GO:0006357">
    <property type="term" value="P:regulation of transcription by RNA polymerase II"/>
    <property type="evidence" value="ECO:0007669"/>
    <property type="project" value="InterPro"/>
</dbReference>
<evidence type="ECO:0000256" key="6">
    <source>
        <dbReference type="ARBA" id="ARBA00023163"/>
    </source>
</evidence>
<dbReference type="Pfam" id="PF04934">
    <property type="entry name" value="Med6"/>
    <property type="match status" value="1"/>
</dbReference>
<dbReference type="EMBL" id="GEDC01012104">
    <property type="protein sequence ID" value="JAS25194.1"/>
    <property type="molecule type" value="Transcribed_RNA"/>
</dbReference>
<sequence>MMPARVYSQENPLTLSWHDSAWIPVLNPSNILDYFCERTNPFYDRTCNNEIIKMQRLGLDHLNNMTGYEYILLHVQEPILYVIRKQTRISRTQAEPLADYYIIAGVVYQAPDLASILNSRLMSTLHHLQSAFEESMSYSRYHPSKGYSWELKVPEKVCKKEVQKEEPSSLFQRQRVDMLLGELIRKFPPPAIVPPPGPPTANKQPQLEQEVKTEPREIKTEIKAEPPMKPPPEKKPRIN</sequence>
<gene>
    <name evidence="11" type="ORF">g.29626</name>
</gene>